<dbReference type="GO" id="GO:0000455">
    <property type="term" value="P:enzyme-directed rRNA pseudouridine synthesis"/>
    <property type="evidence" value="ECO:0007669"/>
    <property type="project" value="UniProtKB-ARBA"/>
</dbReference>
<evidence type="ECO:0000256" key="9">
    <source>
        <dbReference type="ARBA" id="ARBA00042890"/>
    </source>
</evidence>
<dbReference type="InterPro" id="IPR020103">
    <property type="entry name" value="PsdUridine_synth_cat_dom_sf"/>
</dbReference>
<evidence type="ECO:0000256" key="3">
    <source>
        <dbReference type="ARBA" id="ARBA00036535"/>
    </source>
</evidence>
<dbReference type="RefSeq" id="WP_090729562.1">
    <property type="nucleotide sequence ID" value="NZ_FOOU01000014.1"/>
</dbReference>
<dbReference type="InterPro" id="IPR036986">
    <property type="entry name" value="S4_RNA-bd_sf"/>
</dbReference>
<sequence>MRLTQFLVHAGICSRRAAIKMIADGLVSINGNIAEHPATVAGDEAIIADGRKAILPDQCCYVIYNKPVGIDCNCVADNPHSIVNHVTRPTRLFPVGRIDKDSHGLMLLTNDGILCQRLLSPDYSHPKTYRVSVEPHYQQPDIGADFQQRMSQGIELDGVLTRPCQLKLLSKNRFEITLTQGLNRQIRRMARSLGYKVIDLQRIRILNLTLTSLALNQSRELSNTEISELKAHLSHSQTHMIGLRADLC</sequence>
<evidence type="ECO:0000256" key="4">
    <source>
        <dbReference type="ARBA" id="ARBA00038922"/>
    </source>
</evidence>
<name>A0A1I2USM7_9GAMM</name>
<dbReference type="AlphaFoldDB" id="A0A1I2USM7"/>
<dbReference type="Gene3D" id="3.30.70.580">
    <property type="entry name" value="Pseudouridine synthase I, catalytic domain, N-terminal subdomain"/>
    <property type="match status" value="1"/>
</dbReference>
<dbReference type="InterPro" id="IPR002942">
    <property type="entry name" value="S4_RNA-bd"/>
</dbReference>
<dbReference type="GO" id="GO:0003723">
    <property type="term" value="F:RNA binding"/>
    <property type="evidence" value="ECO:0007669"/>
    <property type="project" value="UniProtKB-KW"/>
</dbReference>
<dbReference type="InterPro" id="IPR050343">
    <property type="entry name" value="RsuA_PseudoU_synthase"/>
</dbReference>
<dbReference type="Pfam" id="PF01479">
    <property type="entry name" value="S4"/>
    <property type="match status" value="1"/>
</dbReference>
<feature type="domain" description="RNA-binding S4" evidence="12">
    <location>
        <begin position="1"/>
        <end position="59"/>
    </location>
</feature>
<evidence type="ECO:0000256" key="2">
    <source>
        <dbReference type="ARBA" id="ARBA00036390"/>
    </source>
</evidence>
<dbReference type="InterPro" id="IPR006145">
    <property type="entry name" value="PsdUridine_synth_RsuA/RluA"/>
</dbReference>
<dbReference type="PANTHER" id="PTHR47683:SF2">
    <property type="entry name" value="RNA-BINDING S4 DOMAIN-CONTAINING PROTEIN"/>
    <property type="match status" value="1"/>
</dbReference>
<evidence type="ECO:0000313" key="13">
    <source>
        <dbReference type="EMBL" id="SFG80125.1"/>
    </source>
</evidence>
<keyword evidence="14" id="KW-1185">Reference proteome</keyword>
<evidence type="ECO:0000256" key="11">
    <source>
        <dbReference type="PROSITE-ProRule" id="PRU00182"/>
    </source>
</evidence>
<evidence type="ECO:0000256" key="1">
    <source>
        <dbReference type="ARBA" id="ARBA00023235"/>
    </source>
</evidence>
<dbReference type="SUPFAM" id="SSF55120">
    <property type="entry name" value="Pseudouridine synthase"/>
    <property type="match status" value="1"/>
</dbReference>
<dbReference type="PANTHER" id="PTHR47683">
    <property type="entry name" value="PSEUDOURIDINE SYNTHASE FAMILY PROTEIN-RELATED"/>
    <property type="match status" value="1"/>
</dbReference>
<evidence type="ECO:0000256" key="8">
    <source>
        <dbReference type="ARBA" id="ARBA00042843"/>
    </source>
</evidence>
<dbReference type="PROSITE" id="PS50889">
    <property type="entry name" value="S4"/>
    <property type="match status" value="1"/>
</dbReference>
<dbReference type="EMBL" id="FOOU01000014">
    <property type="protein sequence ID" value="SFG80125.1"/>
    <property type="molecule type" value="Genomic_DNA"/>
</dbReference>
<dbReference type="OrthoDB" id="9807213at2"/>
<proteinExistence type="predicted"/>
<protein>
    <recommendedName>
        <fullName evidence="5">Dual-specificity RNA pseudouridine synthase RluF</fullName>
        <ecNumber evidence="4">5.4.99.21</ecNumber>
    </recommendedName>
    <alternativeName>
        <fullName evidence="7">23S rRNA pseudouridine(2604) synthase</fullName>
    </alternativeName>
    <alternativeName>
        <fullName evidence="9">Ribosomal large subunit pseudouridine synthase F</fullName>
    </alternativeName>
    <alternativeName>
        <fullName evidence="8">rRNA pseudouridylate synthase F</fullName>
    </alternativeName>
    <alternativeName>
        <fullName evidence="10">rRNA-uridine isomerase F</fullName>
    </alternativeName>
    <alternativeName>
        <fullName evidence="6">tRNA(Tyr) pseudouridine(35) synthase</fullName>
    </alternativeName>
</protein>
<dbReference type="STRING" id="1045558.SAMN05216175_11426"/>
<evidence type="ECO:0000256" key="6">
    <source>
        <dbReference type="ARBA" id="ARBA00041420"/>
    </source>
</evidence>
<dbReference type="InterPro" id="IPR042092">
    <property type="entry name" value="PsdUridine_s_RsuA/RluB/E/F_cat"/>
</dbReference>
<dbReference type="NCBIfam" id="TIGR00093">
    <property type="entry name" value="pseudouridine synthase"/>
    <property type="match status" value="1"/>
</dbReference>
<keyword evidence="11" id="KW-0694">RNA-binding</keyword>
<dbReference type="CDD" id="cd00165">
    <property type="entry name" value="S4"/>
    <property type="match status" value="1"/>
</dbReference>
<evidence type="ECO:0000259" key="12">
    <source>
        <dbReference type="SMART" id="SM00363"/>
    </source>
</evidence>
<organism evidence="13 14">
    <name type="scientific">Neptunomonas qingdaonensis</name>
    <dbReference type="NCBI Taxonomy" id="1045558"/>
    <lineage>
        <taxon>Bacteria</taxon>
        <taxon>Pseudomonadati</taxon>
        <taxon>Pseudomonadota</taxon>
        <taxon>Gammaproteobacteria</taxon>
        <taxon>Oceanospirillales</taxon>
        <taxon>Oceanospirillaceae</taxon>
        <taxon>Neptunomonas</taxon>
    </lineage>
</organism>
<evidence type="ECO:0000313" key="14">
    <source>
        <dbReference type="Proteomes" id="UP000198623"/>
    </source>
</evidence>
<dbReference type="InterPro" id="IPR000748">
    <property type="entry name" value="PsdUridine_synth_RsuA/RluB/E/F"/>
</dbReference>
<dbReference type="InterPro" id="IPR020094">
    <property type="entry name" value="TruA/RsuA/RluB/E/F_N"/>
</dbReference>
<evidence type="ECO:0000256" key="7">
    <source>
        <dbReference type="ARBA" id="ARBA00041697"/>
    </source>
</evidence>
<dbReference type="EC" id="5.4.99.21" evidence="4"/>
<dbReference type="SMART" id="SM00363">
    <property type="entry name" value="S4"/>
    <property type="match status" value="1"/>
</dbReference>
<dbReference type="Gene3D" id="3.30.70.1560">
    <property type="entry name" value="Alpha-L RNA-binding motif"/>
    <property type="match status" value="1"/>
</dbReference>
<evidence type="ECO:0000256" key="10">
    <source>
        <dbReference type="ARBA" id="ARBA00043147"/>
    </source>
</evidence>
<gene>
    <name evidence="13" type="ORF">SAMN05216175_11426</name>
</gene>
<dbReference type="Gene3D" id="3.10.290.10">
    <property type="entry name" value="RNA-binding S4 domain"/>
    <property type="match status" value="1"/>
</dbReference>
<comment type="catalytic activity">
    <reaction evidence="3">
        <text>uridine(2604) in 23S rRNA = pseudouridine(2604) in 23S rRNA</text>
        <dbReference type="Rhea" id="RHEA:38875"/>
        <dbReference type="Rhea" id="RHEA-COMP:10093"/>
        <dbReference type="Rhea" id="RHEA-COMP:10094"/>
        <dbReference type="ChEBI" id="CHEBI:65314"/>
        <dbReference type="ChEBI" id="CHEBI:65315"/>
        <dbReference type="EC" id="5.4.99.21"/>
    </reaction>
</comment>
<reference evidence="14" key="1">
    <citation type="submission" date="2016-10" db="EMBL/GenBank/DDBJ databases">
        <authorList>
            <person name="Varghese N."/>
            <person name="Submissions S."/>
        </authorList>
    </citation>
    <scope>NUCLEOTIDE SEQUENCE [LARGE SCALE GENOMIC DNA]</scope>
    <source>
        <strain evidence="14">CGMCC 1.10971</strain>
    </source>
</reference>
<evidence type="ECO:0000256" key="5">
    <source>
        <dbReference type="ARBA" id="ARBA00039989"/>
    </source>
</evidence>
<dbReference type="Proteomes" id="UP000198623">
    <property type="component" value="Unassembled WGS sequence"/>
</dbReference>
<comment type="catalytic activity">
    <reaction evidence="2">
        <text>uridine(35) in tRNA(Tyr) = pseudouridine(35) in tRNA(Tyr)</text>
        <dbReference type="Rhea" id="RHEA:60556"/>
        <dbReference type="Rhea" id="RHEA-COMP:15607"/>
        <dbReference type="Rhea" id="RHEA-COMP:15608"/>
        <dbReference type="ChEBI" id="CHEBI:65314"/>
        <dbReference type="ChEBI" id="CHEBI:65315"/>
    </reaction>
</comment>
<keyword evidence="1" id="KW-0413">Isomerase</keyword>
<dbReference type="GO" id="GO:0160138">
    <property type="term" value="F:23S rRNA pseudouridine(2604) synthase activity"/>
    <property type="evidence" value="ECO:0007669"/>
    <property type="project" value="UniProtKB-EC"/>
</dbReference>
<dbReference type="Pfam" id="PF00849">
    <property type="entry name" value="PseudoU_synth_2"/>
    <property type="match status" value="1"/>
</dbReference>
<dbReference type="SUPFAM" id="SSF55174">
    <property type="entry name" value="Alpha-L RNA-binding motif"/>
    <property type="match status" value="1"/>
</dbReference>
<accession>A0A1I2USM7</accession>